<proteinExistence type="predicted"/>
<sequence length="304" mass="31736">MELRHRLALALLTLPLAAALTACGGGAGSDQKTSGSSGSTASDVGGSSDAARTPQDARAADGVAAKPAVDRALQRAVIANGNVRLSTEDLAGVRQDAINLVTGLGGHLADEHSLSDTRGRLERVDLTVRVPADSFERALDGLAALGTVRHRQQTVEDVTTQVIDINARVKAQSDSVDSIERLLARANTIAEIMSVERELSTRQAELDSLVQQQKYLADQTSLSSIQVTLTRPPRHHESAPAPGFLGGLEGGWHALGQTLVVIGTAIGAVLPFAVVVALLGGPVVWLTRRRRLVAAPPPAPAPEP</sequence>
<keyword evidence="2" id="KW-0472">Membrane</keyword>
<comment type="caution">
    <text evidence="5">The sequence shown here is derived from an EMBL/GenBank/DDBJ whole genome shotgun (WGS) entry which is preliminary data.</text>
</comment>
<organism evidence="5 6">
    <name type="scientific">Nocardioides pocheonensis</name>
    <dbReference type="NCBI Taxonomy" id="661485"/>
    <lineage>
        <taxon>Bacteria</taxon>
        <taxon>Bacillati</taxon>
        <taxon>Actinomycetota</taxon>
        <taxon>Actinomycetes</taxon>
        <taxon>Propionibacteriales</taxon>
        <taxon>Nocardioidaceae</taxon>
        <taxon>Nocardioides</taxon>
    </lineage>
</organism>
<feature type="transmembrane region" description="Helical" evidence="2">
    <location>
        <begin position="259"/>
        <end position="286"/>
    </location>
</feature>
<protein>
    <submittedName>
        <fullName evidence="5">DUF4349 domain-containing protein</fullName>
    </submittedName>
</protein>
<feature type="domain" description="DUF4349" evidence="4">
    <location>
        <begin position="75"/>
        <end position="285"/>
    </location>
</feature>
<evidence type="ECO:0000259" key="4">
    <source>
        <dbReference type="Pfam" id="PF14257"/>
    </source>
</evidence>
<feature type="region of interest" description="Disordered" evidence="1">
    <location>
        <begin position="25"/>
        <end position="65"/>
    </location>
</feature>
<evidence type="ECO:0000313" key="6">
    <source>
        <dbReference type="Proteomes" id="UP000279994"/>
    </source>
</evidence>
<dbReference type="Pfam" id="PF14257">
    <property type="entry name" value="DUF4349"/>
    <property type="match status" value="1"/>
</dbReference>
<name>A0A3N0GNW1_9ACTN</name>
<evidence type="ECO:0000256" key="3">
    <source>
        <dbReference type="SAM" id="SignalP"/>
    </source>
</evidence>
<dbReference type="Proteomes" id="UP000279994">
    <property type="component" value="Unassembled WGS sequence"/>
</dbReference>
<keyword evidence="2" id="KW-1133">Transmembrane helix</keyword>
<dbReference type="InterPro" id="IPR025645">
    <property type="entry name" value="DUF4349"/>
</dbReference>
<dbReference type="AlphaFoldDB" id="A0A3N0GNW1"/>
<dbReference type="PROSITE" id="PS51257">
    <property type="entry name" value="PROKAR_LIPOPROTEIN"/>
    <property type="match status" value="1"/>
</dbReference>
<keyword evidence="6" id="KW-1185">Reference proteome</keyword>
<feature type="chain" id="PRO_5039149899" evidence="3">
    <location>
        <begin position="25"/>
        <end position="304"/>
    </location>
</feature>
<reference evidence="5 6" key="1">
    <citation type="submission" date="2018-11" db="EMBL/GenBank/DDBJ databases">
        <authorList>
            <person name="Li F."/>
        </authorList>
    </citation>
    <scope>NUCLEOTIDE SEQUENCE [LARGE SCALE GENOMIC DNA]</scope>
    <source>
        <strain evidence="5 6">Gsoil 818</strain>
    </source>
</reference>
<dbReference type="RefSeq" id="WP_123223572.1">
    <property type="nucleotide sequence ID" value="NZ_RJSF01000040.1"/>
</dbReference>
<feature type="signal peptide" evidence="3">
    <location>
        <begin position="1"/>
        <end position="24"/>
    </location>
</feature>
<feature type="compositionally biased region" description="Polar residues" evidence="1">
    <location>
        <begin position="30"/>
        <end position="42"/>
    </location>
</feature>
<gene>
    <name evidence="5" type="ORF">EFL26_14660</name>
</gene>
<keyword evidence="3" id="KW-0732">Signal</keyword>
<evidence type="ECO:0000313" key="5">
    <source>
        <dbReference type="EMBL" id="RNM14165.1"/>
    </source>
</evidence>
<accession>A0A3N0GNW1</accession>
<evidence type="ECO:0000256" key="2">
    <source>
        <dbReference type="SAM" id="Phobius"/>
    </source>
</evidence>
<dbReference type="EMBL" id="RJSF01000040">
    <property type="protein sequence ID" value="RNM14165.1"/>
    <property type="molecule type" value="Genomic_DNA"/>
</dbReference>
<evidence type="ECO:0000256" key="1">
    <source>
        <dbReference type="SAM" id="MobiDB-lite"/>
    </source>
</evidence>
<keyword evidence="2" id="KW-0812">Transmembrane</keyword>
<dbReference type="OrthoDB" id="186919at2"/>